<evidence type="ECO:0000313" key="2">
    <source>
        <dbReference type="Proteomes" id="UP000054988"/>
    </source>
</evidence>
<dbReference type="EMBL" id="LATX01001399">
    <property type="protein sequence ID" value="KTB42035.1"/>
    <property type="molecule type" value="Genomic_DNA"/>
</dbReference>
<organism evidence="1 2">
    <name type="scientific">Moniliophthora roreri</name>
    <name type="common">Frosty pod rot fungus</name>
    <name type="synonym">Monilia roreri</name>
    <dbReference type="NCBI Taxonomy" id="221103"/>
    <lineage>
        <taxon>Eukaryota</taxon>
        <taxon>Fungi</taxon>
        <taxon>Dikarya</taxon>
        <taxon>Basidiomycota</taxon>
        <taxon>Agaricomycotina</taxon>
        <taxon>Agaricomycetes</taxon>
        <taxon>Agaricomycetidae</taxon>
        <taxon>Agaricales</taxon>
        <taxon>Marasmiineae</taxon>
        <taxon>Marasmiaceae</taxon>
        <taxon>Moniliophthora</taxon>
    </lineage>
</organism>
<gene>
    <name evidence="1" type="ORF">WG66_5392</name>
</gene>
<evidence type="ECO:0000313" key="1">
    <source>
        <dbReference type="EMBL" id="KTB42035.1"/>
    </source>
</evidence>
<protein>
    <submittedName>
        <fullName evidence="1">Uncharacterized protein</fullName>
    </submittedName>
</protein>
<name>A0A0W0G0H8_MONRR</name>
<dbReference type="Proteomes" id="UP000054988">
    <property type="component" value="Unassembled WGS sequence"/>
</dbReference>
<comment type="caution">
    <text evidence="1">The sequence shown here is derived from an EMBL/GenBank/DDBJ whole genome shotgun (WGS) entry which is preliminary data.</text>
</comment>
<reference evidence="1 2" key="1">
    <citation type="submission" date="2015-12" db="EMBL/GenBank/DDBJ databases">
        <title>Draft genome sequence of Moniliophthora roreri, the causal agent of frosty pod rot of cacao.</title>
        <authorList>
            <person name="Aime M.C."/>
            <person name="Diaz-Valderrama J.R."/>
            <person name="Kijpornyongpan T."/>
            <person name="Phillips-Mora W."/>
        </authorList>
    </citation>
    <scope>NUCLEOTIDE SEQUENCE [LARGE SCALE GENOMIC DNA]</scope>
    <source>
        <strain evidence="1 2">MCA 2952</strain>
    </source>
</reference>
<accession>A0A0W0G0H8</accession>
<proteinExistence type="predicted"/>
<sequence length="15" mass="1736">MTLVTERDKEKSDLA</sequence>